<keyword evidence="2" id="KW-1185">Reference proteome</keyword>
<dbReference type="RefSeq" id="XP_009168571.1">
    <property type="nucleotide sequence ID" value="XM_009170307.1"/>
</dbReference>
<dbReference type="AlphaFoldDB" id="A0A074ZPH8"/>
<gene>
    <name evidence="1" type="ORF">T265_05324</name>
</gene>
<evidence type="ECO:0000313" key="2">
    <source>
        <dbReference type="Proteomes" id="UP000054324"/>
    </source>
</evidence>
<dbReference type="KEGG" id="ovi:T265_05324"/>
<dbReference type="GeneID" id="20319506"/>
<evidence type="ECO:0000313" key="1">
    <source>
        <dbReference type="EMBL" id="KER27697.1"/>
    </source>
</evidence>
<protein>
    <submittedName>
        <fullName evidence="1">Uncharacterized protein</fullName>
    </submittedName>
</protein>
<dbReference type="EMBL" id="KL596717">
    <property type="protein sequence ID" value="KER27697.1"/>
    <property type="molecule type" value="Genomic_DNA"/>
</dbReference>
<reference evidence="1 2" key="1">
    <citation type="submission" date="2013-11" db="EMBL/GenBank/DDBJ databases">
        <title>Opisthorchis viverrini - life in the bile duct.</title>
        <authorList>
            <person name="Young N.D."/>
            <person name="Nagarajan N."/>
            <person name="Lin S.J."/>
            <person name="Korhonen P.K."/>
            <person name="Jex A.R."/>
            <person name="Hall R.S."/>
            <person name="Safavi-Hemami H."/>
            <person name="Kaewkong W."/>
            <person name="Bertrand D."/>
            <person name="Gao S."/>
            <person name="Seet Q."/>
            <person name="Wongkham S."/>
            <person name="Teh B.T."/>
            <person name="Wongkham C."/>
            <person name="Intapan P.M."/>
            <person name="Maleewong W."/>
            <person name="Yang X."/>
            <person name="Hu M."/>
            <person name="Wang Z."/>
            <person name="Hofmann A."/>
            <person name="Sternberg P.W."/>
            <person name="Tan P."/>
            <person name="Wang J."/>
            <person name="Gasser R.B."/>
        </authorList>
    </citation>
    <scope>NUCLEOTIDE SEQUENCE [LARGE SCALE GENOMIC DNA]</scope>
</reference>
<organism evidence="1 2">
    <name type="scientific">Opisthorchis viverrini</name>
    <name type="common">Southeast Asian liver fluke</name>
    <dbReference type="NCBI Taxonomy" id="6198"/>
    <lineage>
        <taxon>Eukaryota</taxon>
        <taxon>Metazoa</taxon>
        <taxon>Spiralia</taxon>
        <taxon>Lophotrochozoa</taxon>
        <taxon>Platyhelminthes</taxon>
        <taxon>Trematoda</taxon>
        <taxon>Digenea</taxon>
        <taxon>Opisthorchiida</taxon>
        <taxon>Opisthorchiata</taxon>
        <taxon>Opisthorchiidae</taxon>
        <taxon>Opisthorchis</taxon>
    </lineage>
</organism>
<proteinExistence type="predicted"/>
<dbReference type="CTD" id="20319506"/>
<sequence>MMLSATTALDEILTTDEILHSNQELWKLSRTPDTVALKMGTTPISFDNRLSLGMFLQESDSQIGFILRRWLLILLSEVNKQAMASARTAYQTLRE</sequence>
<accession>A0A074ZPH8</accession>
<dbReference type="Proteomes" id="UP000054324">
    <property type="component" value="Unassembled WGS sequence"/>
</dbReference>
<name>A0A074ZPH8_OPIVI</name>